<evidence type="ECO:0000313" key="2">
    <source>
        <dbReference type="Proteomes" id="UP000805649"/>
    </source>
</evidence>
<gene>
    <name evidence="1" type="ORF">CTRU02_211582</name>
</gene>
<dbReference type="EMBL" id="VUJX02000008">
    <property type="protein sequence ID" value="KAL0932619.1"/>
    <property type="molecule type" value="Genomic_DNA"/>
</dbReference>
<accession>A0ACC3YL36</accession>
<dbReference type="Proteomes" id="UP000805649">
    <property type="component" value="Unassembled WGS sequence"/>
</dbReference>
<organism evidence="1 2">
    <name type="scientific">Colletotrichum truncatum</name>
    <name type="common">Anthracnose fungus</name>
    <name type="synonym">Colletotrichum capsici</name>
    <dbReference type="NCBI Taxonomy" id="5467"/>
    <lineage>
        <taxon>Eukaryota</taxon>
        <taxon>Fungi</taxon>
        <taxon>Dikarya</taxon>
        <taxon>Ascomycota</taxon>
        <taxon>Pezizomycotina</taxon>
        <taxon>Sordariomycetes</taxon>
        <taxon>Hypocreomycetidae</taxon>
        <taxon>Glomerellales</taxon>
        <taxon>Glomerellaceae</taxon>
        <taxon>Colletotrichum</taxon>
        <taxon>Colletotrichum truncatum species complex</taxon>
    </lineage>
</organism>
<sequence length="145" mass="15943">MVYIKSFASTIALAALSIQTVTAADWFVVGVHDDWKSSRTGGTTHKYSIAAKNMNTGAEVETKHSGAGRSSDDICGSKLFGAEVWCFQPGNIGKECQGYEVAAFNSRRCRTYCPSIGDKSPLYNYNLVTSGEWFRVHLICDRPYP</sequence>
<keyword evidence="2" id="KW-1185">Reference proteome</keyword>
<protein>
    <submittedName>
        <fullName evidence="1">Uncharacterized protein</fullName>
    </submittedName>
</protein>
<evidence type="ECO:0000313" key="1">
    <source>
        <dbReference type="EMBL" id="KAL0932619.1"/>
    </source>
</evidence>
<reference evidence="1 2" key="1">
    <citation type="journal article" date="2020" name="Phytopathology">
        <title>Genome Sequence Resources of Colletotrichum truncatum, C. plurivorum, C. musicola, and C. sojae: Four Species Pathogenic to Soybean (Glycine max).</title>
        <authorList>
            <person name="Rogerio F."/>
            <person name="Boufleur T.R."/>
            <person name="Ciampi-Guillardi M."/>
            <person name="Sukno S.A."/>
            <person name="Thon M.R."/>
            <person name="Massola Junior N.S."/>
            <person name="Baroncelli R."/>
        </authorList>
    </citation>
    <scope>NUCLEOTIDE SEQUENCE [LARGE SCALE GENOMIC DNA]</scope>
    <source>
        <strain evidence="1 2">CMES1059</strain>
    </source>
</reference>
<comment type="caution">
    <text evidence="1">The sequence shown here is derived from an EMBL/GenBank/DDBJ whole genome shotgun (WGS) entry which is preliminary data.</text>
</comment>
<name>A0ACC3YL36_COLTU</name>
<proteinExistence type="predicted"/>